<evidence type="ECO:0000259" key="2">
    <source>
        <dbReference type="PROSITE" id="PS50994"/>
    </source>
</evidence>
<keyword evidence="1" id="KW-0472">Membrane</keyword>
<keyword evidence="1" id="KW-1133">Transmembrane helix</keyword>
<dbReference type="InterPro" id="IPR012337">
    <property type="entry name" value="RNaseH-like_sf"/>
</dbReference>
<dbReference type="InterPro" id="IPR057670">
    <property type="entry name" value="SH3_retrovirus"/>
</dbReference>
<keyword evidence="4" id="KW-1185">Reference proteome</keyword>
<dbReference type="InterPro" id="IPR001584">
    <property type="entry name" value="Integrase_cat-core"/>
</dbReference>
<organism evidence="3 4">
    <name type="scientific">Phytophthora palmivora</name>
    <dbReference type="NCBI Taxonomy" id="4796"/>
    <lineage>
        <taxon>Eukaryota</taxon>
        <taxon>Sar</taxon>
        <taxon>Stramenopiles</taxon>
        <taxon>Oomycota</taxon>
        <taxon>Peronosporomycetes</taxon>
        <taxon>Peronosporales</taxon>
        <taxon>Peronosporaceae</taxon>
        <taxon>Phytophthora</taxon>
    </lineage>
</organism>
<proteinExistence type="predicted"/>
<name>A0A2P4X765_9STRA</name>
<dbReference type="Gene3D" id="3.30.420.10">
    <property type="entry name" value="Ribonuclease H-like superfamily/Ribonuclease H"/>
    <property type="match status" value="1"/>
</dbReference>
<accession>A0A2P4X765</accession>
<dbReference type="AlphaFoldDB" id="A0A2P4X765"/>
<dbReference type="InterPro" id="IPR039537">
    <property type="entry name" value="Retrotran_Ty1/copia-like"/>
</dbReference>
<gene>
    <name evidence="3" type="ORF">PHPALM_29598</name>
</gene>
<feature type="domain" description="Integrase catalytic" evidence="2">
    <location>
        <begin position="1"/>
        <end position="123"/>
    </location>
</feature>
<keyword evidence="1" id="KW-0812">Transmembrane</keyword>
<protein>
    <recommendedName>
        <fullName evidence="2">Integrase catalytic domain-containing protein</fullName>
    </recommendedName>
</protein>
<dbReference type="Pfam" id="PF25597">
    <property type="entry name" value="SH3_retrovirus"/>
    <property type="match status" value="1"/>
</dbReference>
<evidence type="ECO:0000313" key="3">
    <source>
        <dbReference type="EMBL" id="POM61391.1"/>
    </source>
</evidence>
<dbReference type="GO" id="GO:0003676">
    <property type="term" value="F:nucleic acid binding"/>
    <property type="evidence" value="ECO:0007669"/>
    <property type="project" value="InterPro"/>
</dbReference>
<evidence type="ECO:0000256" key="1">
    <source>
        <dbReference type="SAM" id="Phobius"/>
    </source>
</evidence>
<dbReference type="InterPro" id="IPR036397">
    <property type="entry name" value="RNaseH_sf"/>
</dbReference>
<dbReference type="EMBL" id="NCKW01016031">
    <property type="protein sequence ID" value="POM61391.1"/>
    <property type="molecule type" value="Genomic_DNA"/>
</dbReference>
<feature type="transmembrane region" description="Helical" evidence="1">
    <location>
        <begin position="205"/>
        <end position="223"/>
    </location>
</feature>
<dbReference type="PROSITE" id="PS50994">
    <property type="entry name" value="INTEGRASE"/>
    <property type="match status" value="1"/>
</dbReference>
<feature type="non-terminal residue" evidence="3">
    <location>
        <position position="243"/>
    </location>
</feature>
<dbReference type="PANTHER" id="PTHR42648">
    <property type="entry name" value="TRANSPOSASE, PUTATIVE-RELATED"/>
    <property type="match status" value="1"/>
</dbReference>
<dbReference type="PANTHER" id="PTHR42648:SF28">
    <property type="entry name" value="TRANSPOSON-ENCODED PROTEIN WITH RIBONUCLEASE H-LIKE AND RETROVIRUS ZINC FINGER-LIKE DOMAINS"/>
    <property type="match status" value="1"/>
</dbReference>
<dbReference type="GO" id="GO:0015074">
    <property type="term" value="P:DNA integration"/>
    <property type="evidence" value="ECO:0007669"/>
    <property type="project" value="InterPro"/>
</dbReference>
<dbReference type="SUPFAM" id="SSF53098">
    <property type="entry name" value="Ribonuclease H-like"/>
    <property type="match status" value="1"/>
</dbReference>
<comment type="caution">
    <text evidence="3">The sequence shown here is derived from an EMBL/GenBank/DDBJ whole genome shotgun (WGS) entry which is preliminary data.</text>
</comment>
<sequence length="243" mass="27922">MKHRSEVREKFTLYYEHVKTQLKVRMKKIRCDNARELTALGDTCKRNYGMECSLTVKHTPEQNGVAERMIRTVSERMRCLLVHFELPEGLWAEAANTAAYCVNIVPNTTRSMEVPYAVWFRETPAYTRLRTFGCAVLAYIDKVERKKLNARAREAIFVGYSRERRGYRLLDCKTNKAFYSHTLVFDEDRPGRILLGSDRARSTKLVGLILNCIGIALVGLFVVKSEVEKVAVMTVMMNKSHAS</sequence>
<dbReference type="OrthoDB" id="413361at2759"/>
<dbReference type="Proteomes" id="UP000237271">
    <property type="component" value="Unassembled WGS sequence"/>
</dbReference>
<evidence type="ECO:0000313" key="4">
    <source>
        <dbReference type="Proteomes" id="UP000237271"/>
    </source>
</evidence>
<reference evidence="3 4" key="1">
    <citation type="journal article" date="2017" name="Genome Biol. Evol.">
        <title>Phytophthora megakarya and P. palmivora, closely related causal agents of cacao black pod rot, underwent increases in genome sizes and gene numbers by different mechanisms.</title>
        <authorList>
            <person name="Ali S.S."/>
            <person name="Shao J."/>
            <person name="Lary D.J."/>
            <person name="Kronmiller B."/>
            <person name="Shen D."/>
            <person name="Strem M.D."/>
            <person name="Amoako-Attah I."/>
            <person name="Akrofi A.Y."/>
            <person name="Begoude B.A."/>
            <person name="Ten Hoopen G.M."/>
            <person name="Coulibaly K."/>
            <person name="Kebe B.I."/>
            <person name="Melnick R.L."/>
            <person name="Guiltinan M.J."/>
            <person name="Tyler B.M."/>
            <person name="Meinhardt L.W."/>
            <person name="Bailey B.A."/>
        </authorList>
    </citation>
    <scope>NUCLEOTIDE SEQUENCE [LARGE SCALE GENOMIC DNA]</scope>
    <source>
        <strain evidence="4">sbr112.9</strain>
    </source>
</reference>